<reference evidence="2 3" key="1">
    <citation type="submission" date="2018-01" db="EMBL/GenBank/DDBJ databases">
        <title>Draft Genome Sequence of Komagataeibacter maltaceti LMG 1529, a Vinegar Producing Acetic Acid Bacterium Isolated from Malt Vinegar Brewery Acetifiers.</title>
        <authorList>
            <person name="Zhang Q."/>
            <person name="Hollensteiner J."/>
            <person name="Poehlein A."/>
            <person name="Daniel R."/>
        </authorList>
    </citation>
    <scope>NUCLEOTIDE SEQUENCE [LARGE SCALE GENOMIC DNA]</scope>
    <source>
        <strain evidence="2 3">LMG 1529</strain>
    </source>
</reference>
<organism evidence="2 3">
    <name type="scientific">Novacetimonas maltaceti</name>
    <dbReference type="NCBI Taxonomy" id="1203393"/>
    <lineage>
        <taxon>Bacteria</taxon>
        <taxon>Pseudomonadati</taxon>
        <taxon>Pseudomonadota</taxon>
        <taxon>Alphaproteobacteria</taxon>
        <taxon>Acetobacterales</taxon>
        <taxon>Acetobacteraceae</taxon>
        <taxon>Novacetimonas</taxon>
    </lineage>
</organism>
<evidence type="ECO:0000256" key="1">
    <source>
        <dbReference type="SAM" id="MobiDB-lite"/>
    </source>
</evidence>
<accession>A0A2S3VYA3</accession>
<proteinExistence type="predicted"/>
<name>A0A2S3VYA3_9PROT</name>
<gene>
    <name evidence="2" type="ORF">KMAL_27660</name>
</gene>
<dbReference type="Proteomes" id="UP000237344">
    <property type="component" value="Unassembled WGS sequence"/>
</dbReference>
<comment type="caution">
    <text evidence="2">The sequence shown here is derived from an EMBL/GenBank/DDBJ whole genome shotgun (WGS) entry which is preliminary data.</text>
</comment>
<dbReference type="AlphaFoldDB" id="A0A2S3VYA3"/>
<feature type="region of interest" description="Disordered" evidence="1">
    <location>
        <begin position="15"/>
        <end position="42"/>
    </location>
</feature>
<protein>
    <submittedName>
        <fullName evidence="2">Uncharacterized protein</fullName>
    </submittedName>
</protein>
<sequence length="42" mass="4343">MIVVIITGLRPYRSAARPHTNAPMGRVSNVSVGASSTASSET</sequence>
<evidence type="ECO:0000313" key="2">
    <source>
        <dbReference type="EMBL" id="POF61601.1"/>
    </source>
</evidence>
<evidence type="ECO:0000313" key="3">
    <source>
        <dbReference type="Proteomes" id="UP000237344"/>
    </source>
</evidence>
<dbReference type="EMBL" id="POTC01000056">
    <property type="protein sequence ID" value="POF61601.1"/>
    <property type="molecule type" value="Genomic_DNA"/>
</dbReference>
<keyword evidence="3" id="KW-1185">Reference proteome</keyword>
<feature type="compositionally biased region" description="Polar residues" evidence="1">
    <location>
        <begin position="28"/>
        <end position="42"/>
    </location>
</feature>